<reference evidence="1" key="2">
    <citation type="submission" date="2021-12" db="EMBL/GenBank/DDBJ databases">
        <title>Resequencing data analysis of finger millet.</title>
        <authorList>
            <person name="Hatakeyama M."/>
            <person name="Aluri S."/>
            <person name="Balachadran M.T."/>
            <person name="Sivarajan S.R."/>
            <person name="Poveda L."/>
            <person name="Shimizu-Inatsugi R."/>
            <person name="Schlapbach R."/>
            <person name="Sreeman S.M."/>
            <person name="Shimizu K.K."/>
        </authorList>
    </citation>
    <scope>NUCLEOTIDE SEQUENCE</scope>
</reference>
<dbReference type="AlphaFoldDB" id="A0AAV5CFY7"/>
<accession>A0AAV5CFY7</accession>
<reference evidence="1" key="1">
    <citation type="journal article" date="2018" name="DNA Res.">
        <title>Multiple hybrid de novo genome assembly of finger millet, an orphan allotetraploid crop.</title>
        <authorList>
            <person name="Hatakeyama M."/>
            <person name="Aluri S."/>
            <person name="Balachadran M.T."/>
            <person name="Sivarajan S.R."/>
            <person name="Patrignani A."/>
            <person name="Gruter S."/>
            <person name="Poveda L."/>
            <person name="Shimizu-Inatsugi R."/>
            <person name="Baeten J."/>
            <person name="Francoijs K.J."/>
            <person name="Nataraja K.N."/>
            <person name="Reddy Y.A.N."/>
            <person name="Phadnis S."/>
            <person name="Ravikumar R.L."/>
            <person name="Schlapbach R."/>
            <person name="Sreeman S.M."/>
            <person name="Shimizu K.K."/>
        </authorList>
    </citation>
    <scope>NUCLEOTIDE SEQUENCE</scope>
</reference>
<dbReference type="InterPro" id="IPR044807">
    <property type="entry name" value="DRIP1-like"/>
</dbReference>
<dbReference type="PANTHER" id="PTHR46293">
    <property type="entry name" value="E3 UBIQUITIN PROTEIN LIGASE DRIP1"/>
    <property type="match status" value="1"/>
</dbReference>
<name>A0AAV5CFY7_ELECO</name>
<dbReference type="PANTHER" id="PTHR46293:SF4">
    <property type="entry name" value="OS03G0798200 PROTEIN"/>
    <property type="match status" value="1"/>
</dbReference>
<dbReference type="EMBL" id="BQKI01000006">
    <property type="protein sequence ID" value="GJM96924.1"/>
    <property type="molecule type" value="Genomic_DNA"/>
</dbReference>
<organism evidence="1 2">
    <name type="scientific">Eleusine coracana subsp. coracana</name>
    <dbReference type="NCBI Taxonomy" id="191504"/>
    <lineage>
        <taxon>Eukaryota</taxon>
        <taxon>Viridiplantae</taxon>
        <taxon>Streptophyta</taxon>
        <taxon>Embryophyta</taxon>
        <taxon>Tracheophyta</taxon>
        <taxon>Spermatophyta</taxon>
        <taxon>Magnoliopsida</taxon>
        <taxon>Liliopsida</taxon>
        <taxon>Poales</taxon>
        <taxon>Poaceae</taxon>
        <taxon>PACMAD clade</taxon>
        <taxon>Chloridoideae</taxon>
        <taxon>Cynodonteae</taxon>
        <taxon>Eleusininae</taxon>
        <taxon>Eleusine</taxon>
    </lineage>
</organism>
<protein>
    <submittedName>
        <fullName evidence="1">Uncharacterized protein</fullName>
    </submittedName>
</protein>
<keyword evidence="2" id="KW-1185">Reference proteome</keyword>
<sequence>MDRAAVTELAALADAAAAVAGAEGDGGGGGAGDVVRAKRAALAACLTCPLCGRLLRDAATIAECLHTCEYCSHRSACLFLSPLGTRASGAVAYAPVLDSLALRLVVKRGEAARCPRRRFRASDLRLL</sequence>
<gene>
    <name evidence="1" type="primary">ga13800</name>
    <name evidence="1" type="ORF">PR202_ga13800</name>
</gene>
<dbReference type="Proteomes" id="UP001054889">
    <property type="component" value="Unassembled WGS sequence"/>
</dbReference>
<evidence type="ECO:0000313" key="2">
    <source>
        <dbReference type="Proteomes" id="UP001054889"/>
    </source>
</evidence>
<dbReference type="GO" id="GO:0004842">
    <property type="term" value="F:ubiquitin-protein transferase activity"/>
    <property type="evidence" value="ECO:0007669"/>
    <property type="project" value="InterPro"/>
</dbReference>
<comment type="caution">
    <text evidence="1">The sequence shown here is derived from an EMBL/GenBank/DDBJ whole genome shotgun (WGS) entry which is preliminary data.</text>
</comment>
<evidence type="ECO:0000313" key="1">
    <source>
        <dbReference type="EMBL" id="GJM96924.1"/>
    </source>
</evidence>
<proteinExistence type="predicted"/>